<sequence>MHAAIAIAMRYRHSQECRCLYHYLLHLCSGSSIQCATQALLLSIAMPPSYLAVSPHRRCPLTQQCPVPMLYILLASAPSLFSLPSSLVSRPLSHMPVSSPSIVPGPQARSVGDFGGFEGVGLSSLQTGLGELVSHHQLELPSLSAPSSTGRPRFKTCCQAKQPVPTICTLCDIMAILRRDDL</sequence>
<protein>
    <submittedName>
        <fullName evidence="1">Uncharacterized protein</fullName>
    </submittedName>
</protein>
<organism evidence="1 2">
    <name type="scientific">Lentinus brumalis</name>
    <dbReference type="NCBI Taxonomy" id="2498619"/>
    <lineage>
        <taxon>Eukaryota</taxon>
        <taxon>Fungi</taxon>
        <taxon>Dikarya</taxon>
        <taxon>Basidiomycota</taxon>
        <taxon>Agaricomycotina</taxon>
        <taxon>Agaricomycetes</taxon>
        <taxon>Polyporales</taxon>
        <taxon>Polyporaceae</taxon>
        <taxon>Lentinus</taxon>
    </lineage>
</organism>
<dbReference type="AlphaFoldDB" id="A0A371D343"/>
<gene>
    <name evidence="1" type="ORF">OH76DRAFT_1406546</name>
</gene>
<dbReference type="Proteomes" id="UP000256964">
    <property type="component" value="Unassembled WGS sequence"/>
</dbReference>
<evidence type="ECO:0000313" key="1">
    <source>
        <dbReference type="EMBL" id="RDX46944.1"/>
    </source>
</evidence>
<name>A0A371D343_9APHY</name>
<proteinExistence type="predicted"/>
<dbReference type="EMBL" id="KZ857423">
    <property type="protein sequence ID" value="RDX46944.1"/>
    <property type="molecule type" value="Genomic_DNA"/>
</dbReference>
<evidence type="ECO:0000313" key="2">
    <source>
        <dbReference type="Proteomes" id="UP000256964"/>
    </source>
</evidence>
<reference evidence="1 2" key="1">
    <citation type="journal article" date="2018" name="Biotechnol. Biofuels">
        <title>Integrative visual omics of the white-rot fungus Polyporus brumalis exposes the biotechnological potential of its oxidative enzymes for delignifying raw plant biomass.</title>
        <authorList>
            <person name="Miyauchi S."/>
            <person name="Rancon A."/>
            <person name="Drula E."/>
            <person name="Hage H."/>
            <person name="Chaduli D."/>
            <person name="Favel A."/>
            <person name="Grisel S."/>
            <person name="Henrissat B."/>
            <person name="Herpoel-Gimbert I."/>
            <person name="Ruiz-Duenas F.J."/>
            <person name="Chevret D."/>
            <person name="Hainaut M."/>
            <person name="Lin J."/>
            <person name="Wang M."/>
            <person name="Pangilinan J."/>
            <person name="Lipzen A."/>
            <person name="Lesage-Meessen L."/>
            <person name="Navarro D."/>
            <person name="Riley R."/>
            <person name="Grigoriev I.V."/>
            <person name="Zhou S."/>
            <person name="Raouche S."/>
            <person name="Rosso M.N."/>
        </authorList>
    </citation>
    <scope>NUCLEOTIDE SEQUENCE [LARGE SCALE GENOMIC DNA]</scope>
    <source>
        <strain evidence="1 2">BRFM 1820</strain>
    </source>
</reference>
<accession>A0A371D343</accession>
<keyword evidence="2" id="KW-1185">Reference proteome</keyword>